<evidence type="ECO:0000313" key="2">
    <source>
        <dbReference type="EMBL" id="PWQ92286.1"/>
    </source>
</evidence>
<gene>
    <name evidence="2" type="ORF">DKW60_21940</name>
</gene>
<dbReference type="Gene3D" id="2.60.40.10">
    <property type="entry name" value="Immunoglobulins"/>
    <property type="match status" value="1"/>
</dbReference>
<name>A0A317C0V1_9GAMM</name>
<protein>
    <recommendedName>
        <fullName evidence="1">Pesticidal crystal protein Cry22Aa Ig-like domain-containing protein</fullName>
    </recommendedName>
</protein>
<accession>A0A317C0V1</accession>
<sequence>RGGLIAYVEDTSPVITLTGESQIFLRQGSVYNEKGAIANDDIDGELPVSQSGEVNTQEIGIYTISYTAIDTSGNETKAERLVQIVPTDTDYLEMWSSHIGTENQYESFEDLAVNDSGKIYAVGKPPGSSSSAEQVSSSVLITSVDNIDGTTIWSLAADDSKASVLYSVASDSNDNLVGAGSIKSGQTSTNALILKFDNDGNELWRKEFGGAGSNAVVDVAIDNEDNIYVIAILDSNPYNGKPSLLKYSSGGDLLNTIEIESFGIDLEYLDAFKYHYKYGIAFDSDNTVYLYGYFSGSTIMKIDQNGVIQWIKVFPEGTVGFTYIHKLLIRDGYTYAVGYRASEGGSFDDYGVLVKLDSDGNTMLDVNYLSLSSYGTRFHSLAINADGTITAVGFARFAYTDEDGIVVTFDQNGNKVHDSRYGNDEDVRSSDRFRSIVSNGNGNIFIVGSLCTRQFRNPRLKNHGHSLI</sequence>
<dbReference type="PANTHER" id="PTHR42754">
    <property type="entry name" value="ENDOGLUCANASE"/>
    <property type="match status" value="1"/>
</dbReference>
<dbReference type="EMBL" id="QGKM01000099">
    <property type="protein sequence ID" value="PWQ92286.1"/>
    <property type="molecule type" value="Genomic_DNA"/>
</dbReference>
<reference evidence="2 3" key="1">
    <citation type="submission" date="2018-05" db="EMBL/GenBank/DDBJ databases">
        <title>Leucothrix arctica sp. nov., isolated from Arctic seawater.</title>
        <authorList>
            <person name="Choi A."/>
            <person name="Baek K."/>
        </authorList>
    </citation>
    <scope>NUCLEOTIDE SEQUENCE [LARGE SCALE GENOMIC DNA]</scope>
    <source>
        <strain evidence="2 3">JCM 18388</strain>
    </source>
</reference>
<dbReference type="Pfam" id="PF16403">
    <property type="entry name" value="Bact_surface_Ig-like"/>
    <property type="match status" value="1"/>
</dbReference>
<dbReference type="RefSeq" id="WP_146203551.1">
    <property type="nucleotide sequence ID" value="NZ_QGKM01000099.1"/>
</dbReference>
<dbReference type="OrthoDB" id="5622008at2"/>
<organism evidence="2 3">
    <name type="scientific">Leucothrix pacifica</name>
    <dbReference type="NCBI Taxonomy" id="1247513"/>
    <lineage>
        <taxon>Bacteria</taxon>
        <taxon>Pseudomonadati</taxon>
        <taxon>Pseudomonadota</taxon>
        <taxon>Gammaproteobacteria</taxon>
        <taxon>Thiotrichales</taxon>
        <taxon>Thiotrichaceae</taxon>
        <taxon>Leucothrix</taxon>
    </lineage>
</organism>
<feature type="non-terminal residue" evidence="2">
    <location>
        <position position="1"/>
    </location>
</feature>
<keyword evidence="3" id="KW-1185">Reference proteome</keyword>
<dbReference type="InterPro" id="IPR032179">
    <property type="entry name" value="Cry22Aa_Ig-like"/>
</dbReference>
<comment type="caution">
    <text evidence="2">The sequence shown here is derived from an EMBL/GenBank/DDBJ whole genome shotgun (WGS) entry which is preliminary data.</text>
</comment>
<evidence type="ECO:0000259" key="1">
    <source>
        <dbReference type="Pfam" id="PF16403"/>
    </source>
</evidence>
<evidence type="ECO:0000313" key="3">
    <source>
        <dbReference type="Proteomes" id="UP000245539"/>
    </source>
</evidence>
<dbReference type="Proteomes" id="UP000245539">
    <property type="component" value="Unassembled WGS sequence"/>
</dbReference>
<feature type="domain" description="Pesticidal crystal protein Cry22Aa Ig-like" evidence="1">
    <location>
        <begin position="15"/>
        <end position="84"/>
    </location>
</feature>
<dbReference type="AlphaFoldDB" id="A0A317C0V1"/>
<proteinExistence type="predicted"/>
<dbReference type="SUPFAM" id="SSF101898">
    <property type="entry name" value="NHL repeat"/>
    <property type="match status" value="1"/>
</dbReference>
<dbReference type="PANTHER" id="PTHR42754:SF1">
    <property type="entry name" value="LIPOPROTEIN"/>
    <property type="match status" value="1"/>
</dbReference>
<dbReference type="InterPro" id="IPR013783">
    <property type="entry name" value="Ig-like_fold"/>
</dbReference>